<reference evidence="2" key="1">
    <citation type="journal article" date="2014" name="Int. J. Syst. Evol. Microbiol.">
        <title>Complete genome sequence of Corynebacterium casei LMG S-19264T (=DSM 44701T), isolated from a smear-ripened cheese.</title>
        <authorList>
            <consortium name="US DOE Joint Genome Institute (JGI-PGF)"/>
            <person name="Walter F."/>
            <person name="Albersmeier A."/>
            <person name="Kalinowski J."/>
            <person name="Ruckert C."/>
        </authorList>
    </citation>
    <scope>NUCLEOTIDE SEQUENCE</scope>
    <source>
        <strain evidence="2">CGMCC 1.15760</strain>
    </source>
</reference>
<sequence length="123" mass="14114">MKLDMVGIIVKDMTKAIAFYTLLDFTVREHYGEYVELHNDGVRLSLNTQHMITQVYGFAPQLKGERIELAFLCDTAQQVDHYCNILHEAGHKIVKAPWLAPWQQYYAIVQDVDGNLISLFATI</sequence>
<dbReference type="PANTHER" id="PTHR36503:SF3">
    <property type="entry name" value="BLR0126 PROTEIN"/>
    <property type="match status" value="1"/>
</dbReference>
<name>A0A917LJM6_9BACI</name>
<dbReference type="SUPFAM" id="SSF54593">
    <property type="entry name" value="Glyoxalase/Bleomycin resistance protein/Dihydroxybiphenyl dioxygenase"/>
    <property type="match status" value="1"/>
</dbReference>
<evidence type="ECO:0000313" key="3">
    <source>
        <dbReference type="Proteomes" id="UP000616608"/>
    </source>
</evidence>
<feature type="domain" description="VOC" evidence="1">
    <location>
        <begin position="2"/>
        <end position="122"/>
    </location>
</feature>
<evidence type="ECO:0000259" key="1">
    <source>
        <dbReference type="PROSITE" id="PS51819"/>
    </source>
</evidence>
<dbReference type="Proteomes" id="UP000616608">
    <property type="component" value="Unassembled WGS sequence"/>
</dbReference>
<dbReference type="InterPro" id="IPR037523">
    <property type="entry name" value="VOC_core"/>
</dbReference>
<dbReference type="Pfam" id="PF00903">
    <property type="entry name" value="Glyoxalase"/>
    <property type="match status" value="1"/>
</dbReference>
<accession>A0A917LJM6</accession>
<dbReference type="RefSeq" id="WP_188615761.1">
    <property type="nucleotide sequence ID" value="NZ_BMJT01000012.1"/>
</dbReference>
<evidence type="ECO:0000313" key="2">
    <source>
        <dbReference type="EMBL" id="GGG32346.1"/>
    </source>
</evidence>
<organism evidence="2 3">
    <name type="scientific">Lysinibacillus alkalisoli</name>
    <dbReference type="NCBI Taxonomy" id="1911548"/>
    <lineage>
        <taxon>Bacteria</taxon>
        <taxon>Bacillati</taxon>
        <taxon>Bacillota</taxon>
        <taxon>Bacilli</taxon>
        <taxon>Bacillales</taxon>
        <taxon>Bacillaceae</taxon>
        <taxon>Lysinibacillus</taxon>
    </lineage>
</organism>
<dbReference type="Gene3D" id="3.10.180.10">
    <property type="entry name" value="2,3-Dihydroxybiphenyl 1,2-Dioxygenase, domain 1"/>
    <property type="match status" value="1"/>
</dbReference>
<proteinExistence type="predicted"/>
<keyword evidence="3" id="KW-1185">Reference proteome</keyword>
<dbReference type="InterPro" id="IPR004360">
    <property type="entry name" value="Glyas_Fos-R_dOase_dom"/>
</dbReference>
<protein>
    <submittedName>
        <fullName evidence="2">Glyoxylase</fullName>
    </submittedName>
</protein>
<dbReference type="InterPro" id="IPR029068">
    <property type="entry name" value="Glyas_Bleomycin-R_OHBP_Dase"/>
</dbReference>
<dbReference type="PROSITE" id="PS51819">
    <property type="entry name" value="VOC"/>
    <property type="match status" value="1"/>
</dbReference>
<dbReference type="PANTHER" id="PTHR36503">
    <property type="entry name" value="BLR2520 PROTEIN"/>
    <property type="match status" value="1"/>
</dbReference>
<dbReference type="EMBL" id="BMJT01000012">
    <property type="protein sequence ID" value="GGG32346.1"/>
    <property type="molecule type" value="Genomic_DNA"/>
</dbReference>
<comment type="caution">
    <text evidence="2">The sequence shown here is derived from an EMBL/GenBank/DDBJ whole genome shotgun (WGS) entry which is preliminary data.</text>
</comment>
<dbReference type="AlphaFoldDB" id="A0A917LJM6"/>
<gene>
    <name evidence="2" type="ORF">GCM10007425_28740</name>
</gene>
<reference evidence="2" key="2">
    <citation type="submission" date="2020-09" db="EMBL/GenBank/DDBJ databases">
        <authorList>
            <person name="Sun Q."/>
            <person name="Zhou Y."/>
        </authorList>
    </citation>
    <scope>NUCLEOTIDE SEQUENCE</scope>
    <source>
        <strain evidence="2">CGMCC 1.15760</strain>
    </source>
</reference>